<evidence type="ECO:0000313" key="3">
    <source>
        <dbReference type="Proteomes" id="UP001289374"/>
    </source>
</evidence>
<dbReference type="InterPro" id="IPR029472">
    <property type="entry name" value="Copia-like_N"/>
</dbReference>
<gene>
    <name evidence="2" type="ORF">Sango_1259700</name>
</gene>
<name>A0AAE1WRC2_9LAMI</name>
<proteinExistence type="predicted"/>
<accession>A0AAE1WRC2</accession>
<sequence length="129" mass="14866">MRGDHHGMGLVLVPFDGNNYFAWVRSIKFALGAKQKLDFIDGSCSKPTGDKNEIEQWRRSDYVVVSLVMAMGRVWYGSARIQDTPHLIFARPITRPRPAWTRTRPAPFHFCLPHNPPPPRLDSYQSRFI</sequence>
<organism evidence="2 3">
    <name type="scientific">Sesamum angolense</name>
    <dbReference type="NCBI Taxonomy" id="2727404"/>
    <lineage>
        <taxon>Eukaryota</taxon>
        <taxon>Viridiplantae</taxon>
        <taxon>Streptophyta</taxon>
        <taxon>Embryophyta</taxon>
        <taxon>Tracheophyta</taxon>
        <taxon>Spermatophyta</taxon>
        <taxon>Magnoliopsida</taxon>
        <taxon>eudicotyledons</taxon>
        <taxon>Gunneridae</taxon>
        <taxon>Pentapetalae</taxon>
        <taxon>asterids</taxon>
        <taxon>lamiids</taxon>
        <taxon>Lamiales</taxon>
        <taxon>Pedaliaceae</taxon>
        <taxon>Sesamum</taxon>
    </lineage>
</organism>
<dbReference type="AlphaFoldDB" id="A0AAE1WRC2"/>
<dbReference type="EMBL" id="JACGWL010000007">
    <property type="protein sequence ID" value="KAK4397842.1"/>
    <property type="molecule type" value="Genomic_DNA"/>
</dbReference>
<evidence type="ECO:0000259" key="1">
    <source>
        <dbReference type="Pfam" id="PF14244"/>
    </source>
</evidence>
<feature type="domain" description="Retrotransposon Copia-like N-terminal" evidence="1">
    <location>
        <begin position="4"/>
        <end position="48"/>
    </location>
</feature>
<comment type="caution">
    <text evidence="2">The sequence shown here is derived from an EMBL/GenBank/DDBJ whole genome shotgun (WGS) entry which is preliminary data.</text>
</comment>
<dbReference type="Pfam" id="PF14244">
    <property type="entry name" value="Retrotran_gag_3"/>
    <property type="match status" value="1"/>
</dbReference>
<reference evidence="2" key="2">
    <citation type="journal article" date="2024" name="Plant">
        <title>Genomic evolution and insights into agronomic trait innovations of Sesamum species.</title>
        <authorList>
            <person name="Miao H."/>
            <person name="Wang L."/>
            <person name="Qu L."/>
            <person name="Liu H."/>
            <person name="Sun Y."/>
            <person name="Le M."/>
            <person name="Wang Q."/>
            <person name="Wei S."/>
            <person name="Zheng Y."/>
            <person name="Lin W."/>
            <person name="Duan Y."/>
            <person name="Cao H."/>
            <person name="Xiong S."/>
            <person name="Wang X."/>
            <person name="Wei L."/>
            <person name="Li C."/>
            <person name="Ma Q."/>
            <person name="Ju M."/>
            <person name="Zhao R."/>
            <person name="Li G."/>
            <person name="Mu C."/>
            <person name="Tian Q."/>
            <person name="Mei H."/>
            <person name="Zhang T."/>
            <person name="Gao T."/>
            <person name="Zhang H."/>
        </authorList>
    </citation>
    <scope>NUCLEOTIDE SEQUENCE</scope>
    <source>
        <strain evidence="2">K16</strain>
    </source>
</reference>
<reference evidence="2" key="1">
    <citation type="submission" date="2020-06" db="EMBL/GenBank/DDBJ databases">
        <authorList>
            <person name="Li T."/>
            <person name="Hu X."/>
            <person name="Zhang T."/>
            <person name="Song X."/>
            <person name="Zhang H."/>
            <person name="Dai N."/>
            <person name="Sheng W."/>
            <person name="Hou X."/>
            <person name="Wei L."/>
        </authorList>
    </citation>
    <scope>NUCLEOTIDE SEQUENCE</scope>
    <source>
        <strain evidence="2">K16</strain>
        <tissue evidence="2">Leaf</tissue>
    </source>
</reference>
<dbReference type="PANTHER" id="PTHR37610">
    <property type="entry name" value="CCHC-TYPE DOMAIN-CONTAINING PROTEIN"/>
    <property type="match status" value="1"/>
</dbReference>
<dbReference type="PANTHER" id="PTHR37610:SF40">
    <property type="entry name" value="OS01G0909600 PROTEIN"/>
    <property type="match status" value="1"/>
</dbReference>
<protein>
    <recommendedName>
        <fullName evidence="1">Retrotransposon Copia-like N-terminal domain-containing protein</fullName>
    </recommendedName>
</protein>
<keyword evidence="3" id="KW-1185">Reference proteome</keyword>
<dbReference type="Proteomes" id="UP001289374">
    <property type="component" value="Unassembled WGS sequence"/>
</dbReference>
<evidence type="ECO:0000313" key="2">
    <source>
        <dbReference type="EMBL" id="KAK4397842.1"/>
    </source>
</evidence>